<evidence type="ECO:0000313" key="2">
    <source>
        <dbReference type="EMBL" id="OUI96062.1"/>
    </source>
</evidence>
<organism evidence="2 3">
    <name type="scientific">Acetobacter indonesiensis</name>
    <dbReference type="NCBI Taxonomy" id="104101"/>
    <lineage>
        <taxon>Bacteria</taxon>
        <taxon>Pseudomonadati</taxon>
        <taxon>Pseudomonadota</taxon>
        <taxon>Alphaproteobacteria</taxon>
        <taxon>Acetobacterales</taxon>
        <taxon>Acetobacteraceae</taxon>
        <taxon>Acetobacter</taxon>
    </lineage>
</organism>
<accession>A0A252AXE7</accession>
<comment type="caution">
    <text evidence="2">The sequence shown here is derived from an EMBL/GenBank/DDBJ whole genome shotgun (WGS) entry which is preliminary data.</text>
</comment>
<evidence type="ECO:0000313" key="3">
    <source>
        <dbReference type="Proteomes" id="UP000194641"/>
    </source>
</evidence>
<gene>
    <name evidence="2" type="ORF">HK17_14935</name>
</gene>
<dbReference type="RefSeq" id="WP_086658848.1">
    <property type="nucleotide sequence ID" value="NZ_JBJJWX010000009.1"/>
</dbReference>
<proteinExistence type="predicted"/>
<feature type="signal peptide" evidence="1">
    <location>
        <begin position="1"/>
        <end position="20"/>
    </location>
</feature>
<protein>
    <submittedName>
        <fullName evidence="2">Uncharacterized protein</fullName>
    </submittedName>
</protein>
<keyword evidence="1" id="KW-0732">Signal</keyword>
<feature type="chain" id="PRO_5012874563" evidence="1">
    <location>
        <begin position="21"/>
        <end position="167"/>
    </location>
</feature>
<dbReference type="EMBL" id="JOPA01000006">
    <property type="protein sequence ID" value="OUI96062.1"/>
    <property type="molecule type" value="Genomic_DNA"/>
</dbReference>
<reference evidence="3" key="1">
    <citation type="submission" date="2014-06" db="EMBL/GenBank/DDBJ databases">
        <authorList>
            <person name="Winans N.J."/>
            <person name="Newell P.D."/>
            <person name="Douglas A.E."/>
        </authorList>
    </citation>
    <scope>NUCLEOTIDE SEQUENCE [LARGE SCALE GENOMIC DNA]</scope>
</reference>
<name>A0A252AXE7_9PROT</name>
<dbReference type="AlphaFoldDB" id="A0A252AXE7"/>
<dbReference type="Proteomes" id="UP000194641">
    <property type="component" value="Unassembled WGS sequence"/>
</dbReference>
<sequence length="167" mass="18014">MKYAVLALLLTSLPLATAQAQDYGSEIAKAKFLDPQHNGRPATEADTTLLASAGLKRVEKNYLNDCDEPATIHTVPLNLGSGLSDATAVFVSGSSACYGKAGYALSVLDNRGRILWNNAASAVAILPSTRDGVHNLSFYASDSTRSVWHWNLSRHQYDRLMTVSTRS</sequence>
<evidence type="ECO:0000256" key="1">
    <source>
        <dbReference type="SAM" id="SignalP"/>
    </source>
</evidence>